<dbReference type="RefSeq" id="YP_009791435.1">
    <property type="nucleotide sequence ID" value="NC_047839.1"/>
</dbReference>
<organism evidence="1 2">
    <name type="scientific">Pseudoalteromonas phage J2-1</name>
    <dbReference type="NCBI Taxonomy" id="2023998"/>
    <lineage>
        <taxon>Viruses</taxon>
        <taxon>Duplodnaviria</taxon>
        <taxon>Heunggongvirae</taxon>
        <taxon>Uroviricota</taxon>
        <taxon>Caudoviricetes</taxon>
        <taxon>Qingdaovirus</taxon>
        <taxon>Qingdaovirus J21</taxon>
    </lineage>
</organism>
<keyword evidence="2" id="KW-1185">Reference proteome</keyword>
<dbReference type="Proteomes" id="UP000222256">
    <property type="component" value="Segment"/>
</dbReference>
<proteinExistence type="predicted"/>
<dbReference type="GO" id="GO:0004519">
    <property type="term" value="F:endonuclease activity"/>
    <property type="evidence" value="ECO:0007669"/>
    <property type="project" value="UniProtKB-KW"/>
</dbReference>
<evidence type="ECO:0000313" key="1">
    <source>
        <dbReference type="EMBL" id="ASU03294.1"/>
    </source>
</evidence>
<dbReference type="KEGG" id="vg:54981617"/>
<keyword evidence="1" id="KW-0540">Nuclease</keyword>
<protein>
    <submittedName>
        <fullName evidence="1">MobE homing endonuclease</fullName>
    </submittedName>
</protein>
<name>A0A223LGE4_9CAUD</name>
<dbReference type="EMBL" id="MF370964">
    <property type="protein sequence ID" value="ASU03294.1"/>
    <property type="molecule type" value="Genomic_DNA"/>
</dbReference>
<sequence length="351" mass="41029">MGGGDEDNNLVKLTIREHCIAHRLLPKFVSGKFKYKMITAQRFMYSLHKNARGVESAKKLISDWKGRFLIIPKHIHHEPLDYFRTLNYYGYNKILIPLGSKEYYNKNSTFTYNRVRSLISKYKLNYNTTSIIFTEVDISTIGKEKVLKRRDLCQGVVGGEERISSKTIPCNTEHIGRFNNPVRYRDVEKIKQNIVKEVSNDSNYSELEYEFYKTVKTLSFNKPCVKFKDYHMEKIKQSLGLKRVSPAHYDHIYNLLIHLNEHQSVRLPRESRAAVMHRCVNMLLSTGFIKIKKGCKYYDKGTWLDDILIVSKEDGDEPFREGSDTEFADLIPLFKTICFDLNLPHVFSETL</sequence>
<keyword evidence="1" id="KW-0378">Hydrolase</keyword>
<keyword evidence="1" id="KW-0255">Endonuclease</keyword>
<evidence type="ECO:0000313" key="2">
    <source>
        <dbReference type="Proteomes" id="UP000222256"/>
    </source>
</evidence>
<accession>A0A223LGE4</accession>
<dbReference type="GeneID" id="54981617"/>
<reference evidence="1 2" key="1">
    <citation type="submission" date="2017-06" db="EMBL/GenBank/DDBJ databases">
        <title>A Novel Lytic Pseudoalteromonas phage Isolated from Qingdao coast of China.</title>
        <authorList>
            <person name="Li H."/>
        </authorList>
    </citation>
    <scope>NUCLEOTIDE SEQUENCE [LARGE SCALE GENOMIC DNA]</scope>
</reference>